<dbReference type="EC" id="2.3.1.-" evidence="2"/>
<comment type="subcellular location">
    <subcellularLocation>
        <location evidence="2">Cytoplasm</location>
    </subcellularLocation>
</comment>
<keyword evidence="2" id="KW-0963">Cytoplasm</keyword>
<organism evidence="3 4">
    <name type="scientific">Jeongeupia chitinilytica</name>
    <dbReference type="NCBI Taxonomy" id="1041641"/>
    <lineage>
        <taxon>Bacteria</taxon>
        <taxon>Pseudomonadati</taxon>
        <taxon>Pseudomonadota</taxon>
        <taxon>Betaproteobacteria</taxon>
        <taxon>Neisseriales</taxon>
        <taxon>Chitinibacteraceae</taxon>
        <taxon>Jeongeupia</taxon>
    </lineage>
</organism>
<protein>
    <recommendedName>
        <fullName evidence="2">RTX toxin-activating lysine-acyltransferase</fullName>
        <ecNumber evidence="2">2.3.1.-</ecNumber>
    </recommendedName>
</protein>
<evidence type="ECO:0000313" key="3">
    <source>
        <dbReference type="EMBL" id="GHD64293.1"/>
    </source>
</evidence>
<reference evidence="4" key="1">
    <citation type="journal article" date="2019" name="Int. J. Syst. Evol. Microbiol.">
        <title>The Global Catalogue of Microorganisms (GCM) 10K type strain sequencing project: providing services to taxonomists for standard genome sequencing and annotation.</title>
        <authorList>
            <consortium name="The Broad Institute Genomics Platform"/>
            <consortium name="The Broad Institute Genome Sequencing Center for Infectious Disease"/>
            <person name="Wu L."/>
            <person name="Ma J."/>
        </authorList>
    </citation>
    <scope>NUCLEOTIDE SEQUENCE [LARGE SCALE GENOMIC DNA]</scope>
    <source>
        <strain evidence="4">KCTC 23701</strain>
    </source>
</reference>
<sequence length="175" mass="19432">MTLHEAPFSGRIDVSTQIGAIAEVLARNPRYRKFQFAAIEAWLMSPILLGQTKSFFSPTGKPVAFVSWALVNAATEQRLIDDGRYILHPSEWHEGDRLVIMDFCANEGSFRSALRLLRQQHASGTLWPEARSIRSIRRNDDGTLHHVLTWYAASPAARTAPTATSALTLDEAVAS</sequence>
<dbReference type="Pfam" id="PF02794">
    <property type="entry name" value="HlyC"/>
    <property type="match status" value="1"/>
</dbReference>
<keyword evidence="4" id="KW-1185">Reference proteome</keyword>
<comment type="similarity">
    <text evidence="1 2">Belongs to the RTX toxin acyltransferase family.</text>
</comment>
<comment type="caution">
    <text evidence="3">The sequence shown here is derived from an EMBL/GenBank/DDBJ whole genome shotgun (WGS) entry which is preliminary data.</text>
</comment>
<dbReference type="RefSeq" id="WP_189460979.1">
    <property type="nucleotide sequence ID" value="NZ_BMYO01000006.1"/>
</dbReference>
<keyword evidence="2" id="KW-0012">Acyltransferase</keyword>
<name>A0ABQ3H1Q8_9NEIS</name>
<evidence type="ECO:0000256" key="2">
    <source>
        <dbReference type="RuleBase" id="RU368102"/>
    </source>
</evidence>
<gene>
    <name evidence="3" type="ORF">GCM10007350_23150</name>
</gene>
<keyword evidence="2" id="KW-0204">Cytolysis</keyword>
<evidence type="ECO:0000256" key="1">
    <source>
        <dbReference type="ARBA" id="ARBA00005686"/>
    </source>
</evidence>
<dbReference type="EMBL" id="BMYO01000006">
    <property type="protein sequence ID" value="GHD64293.1"/>
    <property type="molecule type" value="Genomic_DNA"/>
</dbReference>
<accession>A0ABQ3H1Q8</accession>
<dbReference type="Proteomes" id="UP000604737">
    <property type="component" value="Unassembled WGS sequence"/>
</dbReference>
<keyword evidence="2" id="KW-0808">Transferase</keyword>
<proteinExistence type="inferred from homology"/>
<comment type="function">
    <text evidence="2">Involved in fatty acylation of protoxin at internal lysine residues, thereby converting it to the active toxin.</text>
</comment>
<evidence type="ECO:0000313" key="4">
    <source>
        <dbReference type="Proteomes" id="UP000604737"/>
    </source>
</evidence>
<dbReference type="InterPro" id="IPR003996">
    <property type="entry name" value="RTX_toxin-activating_protC_bac"/>
</dbReference>